<dbReference type="OrthoDB" id="2864287at2759"/>
<name>A0A284RXX7_ARMOS</name>
<protein>
    <recommendedName>
        <fullName evidence="3">BTB domain-containing protein</fullName>
    </recommendedName>
</protein>
<reference evidence="2" key="1">
    <citation type="journal article" date="2017" name="Nat. Ecol. Evol.">
        <title>Genome expansion and lineage-specific genetic innovations in the forest pathogenic fungi Armillaria.</title>
        <authorList>
            <person name="Sipos G."/>
            <person name="Prasanna A.N."/>
            <person name="Walter M.C."/>
            <person name="O'Connor E."/>
            <person name="Balint B."/>
            <person name="Krizsan K."/>
            <person name="Kiss B."/>
            <person name="Hess J."/>
            <person name="Varga T."/>
            <person name="Slot J."/>
            <person name="Riley R."/>
            <person name="Boka B."/>
            <person name="Rigling D."/>
            <person name="Barry K."/>
            <person name="Lee J."/>
            <person name="Mihaltcheva S."/>
            <person name="LaButti K."/>
            <person name="Lipzen A."/>
            <person name="Waldron R."/>
            <person name="Moloney N.M."/>
            <person name="Sperisen C."/>
            <person name="Kredics L."/>
            <person name="Vagvoelgyi C."/>
            <person name="Patrignani A."/>
            <person name="Fitzpatrick D."/>
            <person name="Nagy I."/>
            <person name="Doyle S."/>
            <person name="Anderson J.B."/>
            <person name="Grigoriev I.V."/>
            <person name="Gueldener U."/>
            <person name="Muensterkoetter M."/>
            <person name="Nagy L.G."/>
        </authorList>
    </citation>
    <scope>NUCLEOTIDE SEQUENCE [LARGE SCALE GENOMIC DNA]</scope>
    <source>
        <strain evidence="2">C18/9</strain>
    </source>
</reference>
<keyword evidence="2" id="KW-1185">Reference proteome</keyword>
<proteinExistence type="predicted"/>
<gene>
    <name evidence="1" type="ORF">ARMOST_17054</name>
</gene>
<evidence type="ECO:0000313" key="1">
    <source>
        <dbReference type="EMBL" id="SJL13608.1"/>
    </source>
</evidence>
<dbReference type="OMA" id="LLCYPHA"/>
<dbReference type="AlphaFoldDB" id="A0A284RXX7"/>
<dbReference type="EMBL" id="FUEG01000020">
    <property type="protein sequence ID" value="SJL13608.1"/>
    <property type="molecule type" value="Genomic_DNA"/>
</dbReference>
<evidence type="ECO:0008006" key="3">
    <source>
        <dbReference type="Google" id="ProtNLM"/>
    </source>
</evidence>
<dbReference type="Proteomes" id="UP000219338">
    <property type="component" value="Unassembled WGS sequence"/>
</dbReference>
<evidence type="ECO:0000313" key="2">
    <source>
        <dbReference type="Proteomes" id="UP000219338"/>
    </source>
</evidence>
<accession>A0A284RXX7</accession>
<dbReference type="STRING" id="47428.A0A284RXX7"/>
<organism evidence="1 2">
    <name type="scientific">Armillaria ostoyae</name>
    <name type="common">Armillaria root rot fungus</name>
    <dbReference type="NCBI Taxonomy" id="47428"/>
    <lineage>
        <taxon>Eukaryota</taxon>
        <taxon>Fungi</taxon>
        <taxon>Dikarya</taxon>
        <taxon>Basidiomycota</taxon>
        <taxon>Agaricomycotina</taxon>
        <taxon>Agaricomycetes</taxon>
        <taxon>Agaricomycetidae</taxon>
        <taxon>Agaricales</taxon>
        <taxon>Marasmiineae</taxon>
        <taxon>Physalacriaceae</taxon>
        <taxon>Armillaria</taxon>
    </lineage>
</organism>
<sequence>MASKPTITTADAPFNDPTDSVDLVIRTADNVDFFVLSGLLSLKSPSSFFRHVLQTNQHTETKAGFPVLEVKENRDIFLIILLLCYPHASPEIKNIRQLVEVGKALEKYCMDNALECFFQTVIASSLIREQALQVFAHAVSNGWKILGEAAARHTLATPLDTEVAFEDLKCINAHQYVLLRDYHRRCGIAAQAIMSATSAVTRMPWLKGKTSELIFLYRGKCQWCGRTTGRGCIVGDQPFSTHDWLPDYLAAMMVDLPGRPFPEIALGENIIAQAAAKSISQCSHAEWAKIAGSQIHRFATLVAEEIDRLISQVPLNIDWTK</sequence>